<comment type="caution">
    <text evidence="3">The sequence shown here is derived from an EMBL/GenBank/DDBJ whole genome shotgun (WGS) entry which is preliminary data.</text>
</comment>
<keyword evidence="4" id="KW-1185">Reference proteome</keyword>
<dbReference type="InterPro" id="IPR027039">
    <property type="entry name" value="Crtac1"/>
</dbReference>
<accession>A0A3R9PAJ8</accession>
<gene>
    <name evidence="3" type="ORF">EDE15_2896</name>
</gene>
<keyword evidence="1" id="KW-0732">Signal</keyword>
<name>A0A3R9PAJ8_9BACT</name>
<dbReference type="Pfam" id="PF07593">
    <property type="entry name" value="UnbV_ASPIC"/>
    <property type="match status" value="1"/>
</dbReference>
<feature type="domain" description="ASPIC/UnbV" evidence="2">
    <location>
        <begin position="535"/>
        <end position="601"/>
    </location>
</feature>
<dbReference type="Proteomes" id="UP000269669">
    <property type="component" value="Unassembled WGS sequence"/>
</dbReference>
<dbReference type="InterPro" id="IPR013517">
    <property type="entry name" value="FG-GAP"/>
</dbReference>
<dbReference type="Gene3D" id="2.130.10.130">
    <property type="entry name" value="Integrin alpha, N-terminal"/>
    <property type="match status" value="2"/>
</dbReference>
<dbReference type="PANTHER" id="PTHR16026:SF0">
    <property type="entry name" value="CARTILAGE ACIDIC PROTEIN 1"/>
    <property type="match status" value="1"/>
</dbReference>
<sequence>MISIVWRRQGVFGLFPLSRHLAYFIETRRRSVIRSGRRGIVAWGLQTALVASLCAQAHSPSALPPPGARSETCKNRAVPELVDVTEKSGIHFRHLSAPDKKYIVESMSGGVLILDYDRDGWPDIYFTNAPTVEMALKGEKARSALYHNNHDGTFTDVTDKAGVATPCFAMGGAVGDYNNDGYPDIYVTCLGGNVLYRNNGDGTFTDVTKKAGVVDGRWSTGAAFGDYDGDGFVDLMVTNYVDFKLTDLPGFGKTPTCRYRGIDVQCGPRGLKGAGDALYHNNGDGTFTDVSKAAGVSDPNGYYGLGVVWSDFNNTGRPDIYVANDSTPNFLYKNEGNGKFSEIGLESGTAVSADGSEQGSMGVAVADYNHTGKFSIYVTNFADEENALYKNLGNYDFRDVSYDAGVALATLPWVKWGDAFVDLDNDGWADLIAVNGQVYPQVDSLPSGARYRQPKNLFMNERNGLFCDASKQAGEALQQPRVSRGLAIADLDNDGNVDVVVSDVDGSPMILHNKGVAGAHWVSFELAGTKSNRLALGARVTVTAGGMTQTDEVRSGGSYLSQNDLRLHFGLAQATKIDSVEVRWPSGKIEKLGGLAVDQFYAVLEGRGVVDAKEIGPTRNR</sequence>
<protein>
    <submittedName>
        <fullName evidence="3">VCBS repeat protein</fullName>
    </submittedName>
</protein>
<dbReference type="InterPro" id="IPR028994">
    <property type="entry name" value="Integrin_alpha_N"/>
</dbReference>
<evidence type="ECO:0000313" key="4">
    <source>
        <dbReference type="Proteomes" id="UP000269669"/>
    </source>
</evidence>
<dbReference type="PANTHER" id="PTHR16026">
    <property type="entry name" value="CARTILAGE ACIDIC PROTEIN 1"/>
    <property type="match status" value="1"/>
</dbReference>
<proteinExistence type="predicted"/>
<reference evidence="3 4" key="1">
    <citation type="submission" date="2018-12" db="EMBL/GenBank/DDBJ databases">
        <title>Sequencing of bacterial isolates from soil warming experiment in Harvard Forest, Massachusetts, USA.</title>
        <authorList>
            <person name="Deangelis K."/>
        </authorList>
    </citation>
    <scope>NUCLEOTIDE SEQUENCE [LARGE SCALE GENOMIC DNA]</scope>
    <source>
        <strain evidence="3 4">EB153</strain>
    </source>
</reference>
<evidence type="ECO:0000313" key="3">
    <source>
        <dbReference type="EMBL" id="RSL17364.1"/>
    </source>
</evidence>
<evidence type="ECO:0000256" key="1">
    <source>
        <dbReference type="ARBA" id="ARBA00022729"/>
    </source>
</evidence>
<dbReference type="InterPro" id="IPR011519">
    <property type="entry name" value="UnbV_ASPIC"/>
</dbReference>
<organism evidence="3 4">
    <name type="scientific">Edaphobacter aggregans</name>
    <dbReference type="NCBI Taxonomy" id="570835"/>
    <lineage>
        <taxon>Bacteria</taxon>
        <taxon>Pseudomonadati</taxon>
        <taxon>Acidobacteriota</taxon>
        <taxon>Terriglobia</taxon>
        <taxon>Terriglobales</taxon>
        <taxon>Acidobacteriaceae</taxon>
        <taxon>Edaphobacter</taxon>
    </lineage>
</organism>
<dbReference type="AlphaFoldDB" id="A0A3R9PAJ8"/>
<dbReference type="EMBL" id="RSDW01000001">
    <property type="protein sequence ID" value="RSL17364.1"/>
    <property type="molecule type" value="Genomic_DNA"/>
</dbReference>
<dbReference type="OrthoDB" id="100785at2"/>
<dbReference type="Pfam" id="PF13517">
    <property type="entry name" value="FG-GAP_3"/>
    <property type="match status" value="2"/>
</dbReference>
<evidence type="ECO:0000259" key="2">
    <source>
        <dbReference type="Pfam" id="PF07593"/>
    </source>
</evidence>
<dbReference type="SUPFAM" id="SSF69318">
    <property type="entry name" value="Integrin alpha N-terminal domain"/>
    <property type="match status" value="1"/>
</dbReference>